<organism evidence="2 3">
    <name type="scientific">Hymenoscyphus fraxineus</name>
    <dbReference type="NCBI Taxonomy" id="746836"/>
    <lineage>
        <taxon>Eukaryota</taxon>
        <taxon>Fungi</taxon>
        <taxon>Dikarya</taxon>
        <taxon>Ascomycota</taxon>
        <taxon>Pezizomycotina</taxon>
        <taxon>Leotiomycetes</taxon>
        <taxon>Helotiales</taxon>
        <taxon>Helotiaceae</taxon>
        <taxon>Hymenoscyphus</taxon>
    </lineage>
</organism>
<proteinExistence type="predicted"/>
<evidence type="ECO:0000313" key="2">
    <source>
        <dbReference type="EMBL" id="CAG8950753.1"/>
    </source>
</evidence>
<accession>A0A9N9PPL1</accession>
<comment type="caution">
    <text evidence="2">The sequence shown here is derived from an EMBL/GenBank/DDBJ whole genome shotgun (WGS) entry which is preliminary data.</text>
</comment>
<gene>
    <name evidence="2" type="ORF">HYFRA_00002966</name>
</gene>
<reference evidence="2" key="1">
    <citation type="submission" date="2021-07" db="EMBL/GenBank/DDBJ databases">
        <authorList>
            <person name="Durling M."/>
        </authorList>
    </citation>
    <scope>NUCLEOTIDE SEQUENCE</scope>
</reference>
<feature type="region of interest" description="Disordered" evidence="1">
    <location>
        <begin position="402"/>
        <end position="423"/>
    </location>
</feature>
<dbReference type="Proteomes" id="UP000696280">
    <property type="component" value="Unassembled WGS sequence"/>
</dbReference>
<keyword evidence="3" id="KW-1185">Reference proteome</keyword>
<name>A0A9N9PPL1_9HELO</name>
<dbReference type="EMBL" id="CAJVRL010000038">
    <property type="protein sequence ID" value="CAG8950753.1"/>
    <property type="molecule type" value="Genomic_DNA"/>
</dbReference>
<evidence type="ECO:0000256" key="1">
    <source>
        <dbReference type="SAM" id="MobiDB-lite"/>
    </source>
</evidence>
<protein>
    <submittedName>
        <fullName evidence="2">Uncharacterized protein</fullName>
    </submittedName>
</protein>
<dbReference type="OrthoDB" id="10537032at2759"/>
<evidence type="ECO:0000313" key="3">
    <source>
        <dbReference type="Proteomes" id="UP000696280"/>
    </source>
</evidence>
<sequence>MTPHSDGHSQQYISVHSSHLATRPYTIKSLTRTKKGVESTLKPLLKSPCLRFRFTGGTDNPAIELFLRLKDGGNSKSDPPKETIVIKSIEYSYRYLLSTGIGLQAYWRYRQKQQTLLATRNKNWQLSEPIGLPAPDPNGDQRHVAIGPKERDLFEQQNAQDTAKTRINGTPPFKAYDASSMIIGLPPQNGLCWSTSSLTIVCKISSCPTPAIPSSSVGMVEEKKVSWSGEIIADPSSASEEYNVAMLVTQSDWRSTPELEENGFIPESNVPDDNLQKKSQFHNRLYFGDVNLHIPSNNWFRRILMDRFAAESQYRIPTRLALAPEAMCWEASKMNEDQLEAVFHTLETNFTNTIGPPRPGTGNSFVIAAFKNVIKRILDGAMKGVDDELGQEVYGHLQSTLEEMGTKSKRRSPDSPLWRNLKF</sequence>
<dbReference type="AlphaFoldDB" id="A0A9N9PPL1"/>